<organism evidence="14 15">
    <name type="scientific">Panthera pardus</name>
    <name type="common">Leopard</name>
    <name type="synonym">Felis pardus</name>
    <dbReference type="NCBI Taxonomy" id="9691"/>
    <lineage>
        <taxon>Eukaryota</taxon>
        <taxon>Metazoa</taxon>
        <taxon>Chordata</taxon>
        <taxon>Craniata</taxon>
        <taxon>Vertebrata</taxon>
        <taxon>Euteleostomi</taxon>
        <taxon>Mammalia</taxon>
        <taxon>Eutheria</taxon>
        <taxon>Laurasiatheria</taxon>
        <taxon>Carnivora</taxon>
        <taxon>Feliformia</taxon>
        <taxon>Felidae</taxon>
        <taxon>Pantherinae</taxon>
        <taxon>Panthera</taxon>
    </lineage>
</organism>
<dbReference type="GO" id="GO:0007283">
    <property type="term" value="P:spermatogenesis"/>
    <property type="evidence" value="ECO:0007669"/>
    <property type="project" value="UniProtKB-KW"/>
</dbReference>
<dbReference type="PANTHER" id="PTHR22891">
    <property type="entry name" value="EUKARYOTIC TRANSLATION INITIATION FACTOR 2C"/>
    <property type="match status" value="1"/>
</dbReference>
<dbReference type="InterPro" id="IPR014811">
    <property type="entry name" value="ArgoL1"/>
</dbReference>
<dbReference type="InterPro" id="IPR003165">
    <property type="entry name" value="Piwi"/>
</dbReference>
<feature type="domain" description="PAZ" evidence="12">
    <location>
        <begin position="278"/>
        <end position="391"/>
    </location>
</feature>
<gene>
    <name evidence="15" type="primary">PIWIL1</name>
</gene>
<dbReference type="GeneID" id="109257609"/>
<dbReference type="PROSITE" id="PS50821">
    <property type="entry name" value="PAZ"/>
    <property type="match status" value="1"/>
</dbReference>
<evidence type="ECO:0000256" key="10">
    <source>
        <dbReference type="ARBA" id="ARBA00038291"/>
    </source>
</evidence>
<dbReference type="PROSITE" id="PS50822">
    <property type="entry name" value="PIWI"/>
    <property type="match status" value="1"/>
</dbReference>
<dbReference type="Pfam" id="PF05831">
    <property type="entry name" value="GAGE"/>
    <property type="match status" value="1"/>
</dbReference>
<evidence type="ECO:0000313" key="15">
    <source>
        <dbReference type="RefSeq" id="XP_019289355.1"/>
    </source>
</evidence>
<evidence type="ECO:0000259" key="13">
    <source>
        <dbReference type="PROSITE" id="PS50822"/>
    </source>
</evidence>
<dbReference type="GO" id="GO:0030154">
    <property type="term" value="P:cell differentiation"/>
    <property type="evidence" value="ECO:0007669"/>
    <property type="project" value="UniProtKB-KW"/>
</dbReference>
<accession>A0A9V1EUZ9</accession>
<dbReference type="GO" id="GO:0051321">
    <property type="term" value="P:meiotic cell cycle"/>
    <property type="evidence" value="ECO:0007669"/>
    <property type="project" value="UniProtKB-KW"/>
</dbReference>
<dbReference type="Pfam" id="PF23278">
    <property type="entry name" value="Piwi_N"/>
    <property type="match status" value="1"/>
</dbReference>
<evidence type="ECO:0000259" key="12">
    <source>
        <dbReference type="PROSITE" id="PS50821"/>
    </source>
</evidence>
<dbReference type="SUPFAM" id="SSF53098">
    <property type="entry name" value="Ribonuclease H-like"/>
    <property type="match status" value="1"/>
</dbReference>
<evidence type="ECO:0000256" key="3">
    <source>
        <dbReference type="ARBA" id="ARBA00022490"/>
    </source>
</evidence>
<evidence type="ECO:0000256" key="5">
    <source>
        <dbReference type="ARBA" id="ARBA00022845"/>
    </source>
</evidence>
<feature type="region of interest" description="Disordered" evidence="11">
    <location>
        <begin position="1"/>
        <end position="64"/>
    </location>
</feature>
<evidence type="ECO:0000256" key="9">
    <source>
        <dbReference type="ARBA" id="ARBA00023254"/>
    </source>
</evidence>
<evidence type="ECO:0000256" key="4">
    <source>
        <dbReference type="ARBA" id="ARBA00022782"/>
    </source>
</evidence>
<dbReference type="InterPro" id="IPR012337">
    <property type="entry name" value="RNaseH-like_sf"/>
</dbReference>
<keyword evidence="6" id="KW-0744">Spermatogenesis</keyword>
<protein>
    <submittedName>
        <fullName evidence="15">Piwi-like protein 1 isoform X2</fullName>
    </submittedName>
</protein>
<evidence type="ECO:0000256" key="2">
    <source>
        <dbReference type="ARBA" id="ARBA00022473"/>
    </source>
</evidence>
<keyword evidence="4" id="KW-0221">Differentiation</keyword>
<dbReference type="FunFam" id="3.30.420.10:FF:000014">
    <property type="entry name" value="Piwi-like RNA-mediated gene silencing 1"/>
    <property type="match status" value="1"/>
</dbReference>
<dbReference type="CDD" id="cd04658">
    <property type="entry name" value="Piwi_piwi-like_Euk"/>
    <property type="match status" value="1"/>
</dbReference>
<keyword evidence="5" id="KW-0810">Translation regulation</keyword>
<dbReference type="SMART" id="SM01379">
    <property type="entry name" value="GAGE"/>
    <property type="match status" value="1"/>
</dbReference>
<dbReference type="GO" id="GO:0005737">
    <property type="term" value="C:cytoplasm"/>
    <property type="evidence" value="ECO:0007669"/>
    <property type="project" value="UniProtKB-SubCell"/>
</dbReference>
<evidence type="ECO:0000256" key="6">
    <source>
        <dbReference type="ARBA" id="ARBA00022871"/>
    </source>
</evidence>
<comment type="similarity">
    <text evidence="10">Belongs to the argonaute family. Piwi subfamily.</text>
</comment>
<dbReference type="FunFam" id="2.170.260.10:FF:000003">
    <property type="entry name" value="Piwi-like RNA-mediated gene silencing 2"/>
    <property type="match status" value="1"/>
</dbReference>
<dbReference type="Gene3D" id="2.170.260.10">
    <property type="entry name" value="paz domain"/>
    <property type="match status" value="1"/>
</dbReference>
<evidence type="ECO:0000256" key="8">
    <source>
        <dbReference type="ARBA" id="ARBA00023158"/>
    </source>
</evidence>
<dbReference type="AlphaFoldDB" id="A0A9V1EUZ9"/>
<dbReference type="GO" id="GO:0031047">
    <property type="term" value="P:regulatory ncRNA-mediated gene silencing"/>
    <property type="evidence" value="ECO:0007669"/>
    <property type="project" value="UniProtKB-KW"/>
</dbReference>
<dbReference type="GO" id="GO:0006417">
    <property type="term" value="P:regulation of translation"/>
    <property type="evidence" value="ECO:0007669"/>
    <property type="project" value="UniProtKB-KW"/>
</dbReference>
<keyword evidence="3" id="KW-0963">Cytoplasm</keyword>
<keyword evidence="7" id="KW-0694">RNA-binding</keyword>
<evidence type="ECO:0000313" key="14">
    <source>
        <dbReference type="Proteomes" id="UP001165780"/>
    </source>
</evidence>
<dbReference type="Gene3D" id="3.30.420.10">
    <property type="entry name" value="Ribonuclease H-like superfamily/Ribonuclease H"/>
    <property type="match status" value="1"/>
</dbReference>
<dbReference type="SUPFAM" id="SSF101690">
    <property type="entry name" value="PAZ domain"/>
    <property type="match status" value="1"/>
</dbReference>
<dbReference type="Pfam" id="PF08699">
    <property type="entry name" value="ArgoL1"/>
    <property type="match status" value="1"/>
</dbReference>
<name>A0A9V1EUZ9_PANPR</name>
<dbReference type="SMART" id="SM00949">
    <property type="entry name" value="PAZ"/>
    <property type="match status" value="1"/>
</dbReference>
<feature type="domain" description="Piwi" evidence="13">
    <location>
        <begin position="454"/>
        <end position="746"/>
    </location>
</feature>
<evidence type="ECO:0000256" key="11">
    <source>
        <dbReference type="SAM" id="MobiDB-lite"/>
    </source>
</evidence>
<feature type="compositionally biased region" description="Basic residues" evidence="11">
    <location>
        <begin position="1"/>
        <end position="13"/>
    </location>
</feature>
<dbReference type="CDD" id="cd02845">
    <property type="entry name" value="PAZ_piwi_like"/>
    <property type="match status" value="1"/>
</dbReference>
<dbReference type="CTD" id="9271"/>
<dbReference type="Gene3D" id="3.40.50.2300">
    <property type="match status" value="1"/>
</dbReference>
<keyword evidence="2" id="KW-0217">Developmental protein</keyword>
<dbReference type="InterPro" id="IPR036397">
    <property type="entry name" value="RNaseH_sf"/>
</dbReference>
<keyword evidence="9" id="KW-0469">Meiosis</keyword>
<dbReference type="Pfam" id="PF02171">
    <property type="entry name" value="Piwi"/>
    <property type="match status" value="1"/>
</dbReference>
<sequence>MTGRARARARGRARGQETVQHVGAPASQPPGFVQPRPRQPAAEGELVGRGRQRGAGGAPAKSQDLQISAGFQELSLAERGGRRRDFHDLGVNTRQNLDHVRESKTGSSGIIVRLSTNHFRLTSRPQWALYQYHVDYNPLMEARRLRSALLFQHEDLIGRCHAFDGTILFLPKRLQHKVTEVFSQTRNGEHVRITITLTNELPPTSPTCLQFYNIIFRRLLKIMNLQQIGRNYYNPSDPIDIPNHRLVIWPGFTTSILQYENNIMLCTDVSHKVLRSETVLDFMFNLYHQIEEHKFQEQVSKELIGLIVLTKYNNKTYRVDDIDWDQNPKSTFKKADGSEVSFLEYYRKQYNQEITDLKQPVLVSQPKRRRGPGGTLPGPAMLIPELCYLTGLTDKMRNDFNVMKDLAVHTRLTPEQRQREVGRLIDYIHKIEVDDRTEAYLRVLQQKVTSDTQIVVCLLSSNRKDKYDAIKKYLCTDCPTPSQCVVARTLGKQQTVMAIATKIALQMNCKMGGELWRVDMPLKLAMIVGIDCYHDTTAGRRSIAGFVASINEGMTRWFSRCVFQDRGQELVDGLKVCLQAALRAWNSCNEYMPSRIVVYRDGVGDGQLKTLVNYEVPQFLDCLKSVGRGYNPRLTVIVVKKRVNARFFAQSGGRLQNPLPGTVIDVEVTRPEWYDFFIVSQAVRSGSVSPTHYNVIYDNSGLKPDHIQRLTYKLCHIYYNWPGVIRVPAPCQYAHKLAFLVGQSIHREPNLSLSNRLYYL</sequence>
<comment type="subcellular location">
    <subcellularLocation>
        <location evidence="1">Cytoplasm</location>
    </subcellularLocation>
</comment>
<dbReference type="InterPro" id="IPR031320">
    <property type="entry name" value="GAGE"/>
</dbReference>
<dbReference type="InterPro" id="IPR003100">
    <property type="entry name" value="PAZ_dom"/>
</dbReference>
<dbReference type="GO" id="GO:0003723">
    <property type="term" value="F:RNA binding"/>
    <property type="evidence" value="ECO:0007669"/>
    <property type="project" value="UniProtKB-KW"/>
</dbReference>
<keyword evidence="8" id="KW-0943">RNA-mediated gene silencing</keyword>
<dbReference type="InterPro" id="IPR036085">
    <property type="entry name" value="PAZ_dom_sf"/>
</dbReference>
<reference evidence="15" key="1">
    <citation type="submission" date="2025-08" db="UniProtKB">
        <authorList>
            <consortium name="RefSeq"/>
        </authorList>
    </citation>
    <scope>IDENTIFICATION</scope>
    <source>
        <tissue evidence="15">Whole blood</tissue>
    </source>
</reference>
<keyword evidence="14" id="KW-1185">Reference proteome</keyword>
<dbReference type="Proteomes" id="UP001165780">
    <property type="component" value="Unplaced"/>
</dbReference>
<dbReference type="RefSeq" id="XP_019289355.1">
    <property type="nucleotide sequence ID" value="XM_019433810.2"/>
</dbReference>
<evidence type="ECO:0000256" key="1">
    <source>
        <dbReference type="ARBA" id="ARBA00004496"/>
    </source>
</evidence>
<evidence type="ECO:0000256" key="7">
    <source>
        <dbReference type="ARBA" id="ARBA00022884"/>
    </source>
</evidence>
<dbReference type="Pfam" id="PF02170">
    <property type="entry name" value="PAZ"/>
    <property type="match status" value="1"/>
</dbReference>
<proteinExistence type="inferred from homology"/>
<dbReference type="SMART" id="SM00950">
    <property type="entry name" value="Piwi"/>
    <property type="match status" value="1"/>
</dbReference>